<feature type="signal peptide" evidence="2">
    <location>
        <begin position="1"/>
        <end position="26"/>
    </location>
</feature>
<protein>
    <submittedName>
        <fullName evidence="4">Poly-gamma-glutamate biosynthesis protein</fullName>
    </submittedName>
</protein>
<accession>A0A0A0ETZ6</accession>
<dbReference type="AlphaFoldDB" id="A0A0A0ETZ6"/>
<sequence length="409" mass="45038">MRGRRHFLKLSTGLALGMATRGPAGALLGAVASQRSGTARVSPSLSLFLCGDVMLGRGIDQILPHPSAPTLHEAHVRNARRYVTLAEWKNGEIPRPVAYPYVWGEALAELERRRPDARIVNLETAITRSDRNWPKGINYRMHPGNLPCLTAAGVDCCVLSNNHVLDWERDGLRETLATLQHGRIASAGAGADLAAAQAPAILPLGDNARILVFAAATGDSGVPPAWAANPTRSGVSRLPDLSASTVDQIAALVRRHRRKGDCVVFSLHWGGNWGYAIPPEQRDFAHALIDEADVDVIHGHSSHHAKAIEVHRDRLILYGCGDFINDYEGIGGHEEFRGELGLMYFPVLARGSGRLLELTLTPTRLQRFRVHLAGEADRRWLHERLHRECRRFGSGVEMRADGRFSLRWQ</sequence>
<feature type="domain" description="Capsule synthesis protein CapA" evidence="3">
    <location>
        <begin position="46"/>
        <end position="327"/>
    </location>
</feature>
<reference evidence="4 5" key="1">
    <citation type="submission" date="2013-08" db="EMBL/GenBank/DDBJ databases">
        <title>Genome sequencing of Lysobacter.</title>
        <authorList>
            <person name="Zhang S."/>
            <person name="Wang G."/>
        </authorList>
    </citation>
    <scope>NUCLEOTIDE SEQUENCE [LARGE SCALE GENOMIC DNA]</scope>
    <source>
        <strain evidence="4 5">GH1-9</strain>
    </source>
</reference>
<dbReference type="SMART" id="SM00854">
    <property type="entry name" value="PGA_cap"/>
    <property type="match status" value="1"/>
</dbReference>
<dbReference type="InterPro" id="IPR006311">
    <property type="entry name" value="TAT_signal"/>
</dbReference>
<dbReference type="Gene3D" id="3.60.21.10">
    <property type="match status" value="1"/>
</dbReference>
<dbReference type="CDD" id="cd07381">
    <property type="entry name" value="MPP_CapA"/>
    <property type="match status" value="1"/>
</dbReference>
<dbReference type="STRING" id="1385517.N800_11360"/>
<evidence type="ECO:0000259" key="3">
    <source>
        <dbReference type="SMART" id="SM00854"/>
    </source>
</evidence>
<gene>
    <name evidence="4" type="ORF">N800_11360</name>
</gene>
<dbReference type="SUPFAM" id="SSF56300">
    <property type="entry name" value="Metallo-dependent phosphatases"/>
    <property type="match status" value="1"/>
</dbReference>
<evidence type="ECO:0000256" key="1">
    <source>
        <dbReference type="ARBA" id="ARBA00005662"/>
    </source>
</evidence>
<evidence type="ECO:0000313" key="4">
    <source>
        <dbReference type="EMBL" id="KGM52642.1"/>
    </source>
</evidence>
<dbReference type="Pfam" id="PF09587">
    <property type="entry name" value="PGA_cap"/>
    <property type="match status" value="1"/>
</dbReference>
<comment type="caution">
    <text evidence="4">The sequence shown here is derived from an EMBL/GenBank/DDBJ whole genome shotgun (WGS) entry which is preliminary data.</text>
</comment>
<name>A0A0A0ETZ6_9GAMM</name>
<dbReference type="eggNOG" id="COG2843">
    <property type="taxonomic scope" value="Bacteria"/>
</dbReference>
<dbReference type="InterPro" id="IPR029052">
    <property type="entry name" value="Metallo-depent_PP-like"/>
</dbReference>
<proteinExistence type="inferred from homology"/>
<evidence type="ECO:0000313" key="5">
    <source>
        <dbReference type="Proteomes" id="UP000029998"/>
    </source>
</evidence>
<feature type="chain" id="PRO_5001969245" evidence="2">
    <location>
        <begin position="27"/>
        <end position="409"/>
    </location>
</feature>
<keyword evidence="2" id="KW-0732">Signal</keyword>
<dbReference type="PANTHER" id="PTHR33393:SF11">
    <property type="entry name" value="POLYGLUTAMINE SYNTHESIS ACCESSORY PROTEIN RV0574C-RELATED"/>
    <property type="match status" value="1"/>
</dbReference>
<dbReference type="EMBL" id="AVPU01000048">
    <property type="protein sequence ID" value="KGM52642.1"/>
    <property type="molecule type" value="Genomic_DNA"/>
</dbReference>
<dbReference type="InterPro" id="IPR019079">
    <property type="entry name" value="Capsule_synth_CapA"/>
</dbReference>
<keyword evidence="5" id="KW-1185">Reference proteome</keyword>
<comment type="similarity">
    <text evidence="1">Belongs to the CapA family.</text>
</comment>
<organism evidence="4 5">
    <name type="scientific">Lysobacter daejeonensis GH1-9</name>
    <dbReference type="NCBI Taxonomy" id="1385517"/>
    <lineage>
        <taxon>Bacteria</taxon>
        <taxon>Pseudomonadati</taxon>
        <taxon>Pseudomonadota</taxon>
        <taxon>Gammaproteobacteria</taxon>
        <taxon>Lysobacterales</taxon>
        <taxon>Lysobacteraceae</taxon>
        <taxon>Aerolutibacter</taxon>
    </lineage>
</organism>
<dbReference type="Proteomes" id="UP000029998">
    <property type="component" value="Unassembled WGS sequence"/>
</dbReference>
<dbReference type="PANTHER" id="PTHR33393">
    <property type="entry name" value="POLYGLUTAMINE SYNTHESIS ACCESSORY PROTEIN RV0574C-RELATED"/>
    <property type="match status" value="1"/>
</dbReference>
<evidence type="ECO:0000256" key="2">
    <source>
        <dbReference type="SAM" id="SignalP"/>
    </source>
</evidence>
<dbReference type="PROSITE" id="PS51318">
    <property type="entry name" value="TAT"/>
    <property type="match status" value="1"/>
</dbReference>
<dbReference type="InterPro" id="IPR052169">
    <property type="entry name" value="CW_Biosynth-Accessory"/>
</dbReference>